<gene>
    <name evidence="2" type="ORF">MKQ68_00525</name>
</gene>
<feature type="signal peptide" evidence="1">
    <location>
        <begin position="1"/>
        <end position="19"/>
    </location>
</feature>
<dbReference type="InterPro" id="IPR011990">
    <property type="entry name" value="TPR-like_helical_dom_sf"/>
</dbReference>
<protein>
    <recommendedName>
        <fullName evidence="4">Tetratricopeptide repeat protein</fullName>
    </recommendedName>
</protein>
<organism evidence="2 3">
    <name type="scientific">Chitinophaga horti</name>
    <dbReference type="NCBI Taxonomy" id="2920382"/>
    <lineage>
        <taxon>Bacteria</taxon>
        <taxon>Pseudomonadati</taxon>
        <taxon>Bacteroidota</taxon>
        <taxon>Chitinophagia</taxon>
        <taxon>Chitinophagales</taxon>
        <taxon>Chitinophagaceae</taxon>
        <taxon>Chitinophaga</taxon>
    </lineage>
</organism>
<accession>A0ABY6J1S4</accession>
<reference evidence="2" key="1">
    <citation type="submission" date="2022-10" db="EMBL/GenBank/DDBJ databases">
        <title>Chitinophaga sp. nov., isolated from soil.</title>
        <authorList>
            <person name="Jeon C.O."/>
        </authorList>
    </citation>
    <scope>NUCLEOTIDE SEQUENCE</scope>
    <source>
        <strain evidence="2">R8</strain>
    </source>
</reference>
<evidence type="ECO:0000313" key="2">
    <source>
        <dbReference type="EMBL" id="UYQ93585.1"/>
    </source>
</evidence>
<proteinExistence type="predicted"/>
<dbReference type="Proteomes" id="UP001162741">
    <property type="component" value="Chromosome"/>
</dbReference>
<evidence type="ECO:0008006" key="4">
    <source>
        <dbReference type="Google" id="ProtNLM"/>
    </source>
</evidence>
<name>A0ABY6J1S4_9BACT</name>
<dbReference type="RefSeq" id="WP_264281633.1">
    <property type="nucleotide sequence ID" value="NZ_CP107006.1"/>
</dbReference>
<dbReference type="Pfam" id="PF13181">
    <property type="entry name" value="TPR_8"/>
    <property type="match status" value="1"/>
</dbReference>
<evidence type="ECO:0000256" key="1">
    <source>
        <dbReference type="SAM" id="SignalP"/>
    </source>
</evidence>
<dbReference type="EMBL" id="CP107006">
    <property type="protein sequence ID" value="UYQ93585.1"/>
    <property type="molecule type" value="Genomic_DNA"/>
</dbReference>
<sequence length="495" mass="57587">MRVLLATILLLNLSLSLSARQKVFDFNPRCQQAYDAIMQLRLNVGLQLLNEEKKDNPDNLIPYYLDNYADFFQLFFNEDPNFYSQRKKMRAERLELMAEGPGESPYYLYTQAAIKFQWALVKVKFGERWDAVWEIRRAYTAFRDNQKKYPSFVPNNMMVGALQTVFGTIPEGYKWITNILGLRGSIKQGMQNVQLAVDSNSPYAQLFREESYFYYCYLKLFIENKPEQVWQLINEKKLDTKNNYLYALMVAQLSMNNQKSQQGITALTERNRSAEYVDIAWENYLLGQLKLNRLDDDATAYLERFLARFKGRFFVKEALQKLSWGYYIKGNLDMANKYRAQILTRGGTDTDADKQALKEAKAGTWPNPLLLRVRLLSDGGFYSEALKLLQGKKAGDFSTSSDRLEYAYRLGRIYDEMNYDQNAISMYEVTARLGANRTEYFAARSCLQLGYIYEKRGDKANAQVWFQKCLDMEGHDYKNSLDQRAKAGILRLSGN</sequence>
<feature type="chain" id="PRO_5046998010" description="Tetratricopeptide repeat protein" evidence="1">
    <location>
        <begin position="20"/>
        <end position="495"/>
    </location>
</feature>
<keyword evidence="3" id="KW-1185">Reference proteome</keyword>
<dbReference type="InterPro" id="IPR019734">
    <property type="entry name" value="TPR_rpt"/>
</dbReference>
<dbReference type="SUPFAM" id="SSF48452">
    <property type="entry name" value="TPR-like"/>
    <property type="match status" value="1"/>
</dbReference>
<keyword evidence="1" id="KW-0732">Signal</keyword>
<evidence type="ECO:0000313" key="3">
    <source>
        <dbReference type="Proteomes" id="UP001162741"/>
    </source>
</evidence>
<dbReference type="Gene3D" id="1.25.40.10">
    <property type="entry name" value="Tetratricopeptide repeat domain"/>
    <property type="match status" value="1"/>
</dbReference>